<accession>A0ABX6IM70</accession>
<protein>
    <recommendedName>
        <fullName evidence="3">DNA-binding protein</fullName>
    </recommendedName>
</protein>
<dbReference type="EMBL" id="CP045809">
    <property type="protein sequence ID" value="QHN37028.1"/>
    <property type="molecule type" value="Genomic_DNA"/>
</dbReference>
<dbReference type="RefSeq" id="WP_213245296.1">
    <property type="nucleotide sequence ID" value="NZ_CP045806.1"/>
</dbReference>
<sequence length="404" mass="44621">MVYRSVPAPTSAEIRSWCDRSQIPGDRPELSATAASLIASGFLTPTGRAVVVRRVSSGLPLPTVLAGFGELRRLQRAIAQAESQTSNPMMPGVVSAVMRNRLNGLIRRREDAHKTVVSAKGVFAGSTRAIRRERRENIYLEIEERERLFGGLLYTPTPNAAAARSMREAGGAAVGRIVGLVGQVASRSGNTQAEQWADELLGTSQPEASPPGTASFLDGYETILFLAGHLYDRIVNNPAWRSDHFELQRTQVNLHAELAEISSDVIALRAVRIDLDRAKRRGGFDKDFAQQIDKREEALRPVWSELIDRVQALGEVAHVVESAAVELRILDEYNRAATIDDRIDALISRSGDREVSVDNSKRLTEQVRSGEENLRIYRDVLQGNISRLSPAPSIVLPERYEPDR</sequence>
<gene>
    <name evidence="1" type="ORF">GII31_21155</name>
</gene>
<dbReference type="Proteomes" id="UP001059836">
    <property type="component" value="Chromosome"/>
</dbReference>
<evidence type="ECO:0008006" key="3">
    <source>
        <dbReference type="Google" id="ProtNLM"/>
    </source>
</evidence>
<evidence type="ECO:0000313" key="1">
    <source>
        <dbReference type="EMBL" id="QHN37028.1"/>
    </source>
</evidence>
<name>A0ABX6IM70_9ACTN</name>
<reference evidence="1" key="1">
    <citation type="journal article" date="2021" name="Nat. Microbiol.">
        <title>Cocultivation of an ultrasmall environmental parasitic bacterium with lytic ability against bacteria associated with wastewater foams.</title>
        <authorList>
            <person name="Batinovic S."/>
            <person name="Rose J.J.A."/>
            <person name="Ratcliffe J."/>
            <person name="Seviour R.J."/>
            <person name="Petrovski S."/>
        </authorList>
    </citation>
    <scope>NUCLEOTIDE SEQUENCE</scope>
    <source>
        <strain evidence="1">CON9</strain>
    </source>
</reference>
<organism evidence="1 2">
    <name type="scientific">Gordonia pseudamarae</name>
    <dbReference type="NCBI Taxonomy" id="2831662"/>
    <lineage>
        <taxon>Bacteria</taxon>
        <taxon>Bacillati</taxon>
        <taxon>Actinomycetota</taxon>
        <taxon>Actinomycetes</taxon>
        <taxon>Mycobacteriales</taxon>
        <taxon>Gordoniaceae</taxon>
        <taxon>Gordonia</taxon>
    </lineage>
</organism>
<evidence type="ECO:0000313" key="2">
    <source>
        <dbReference type="Proteomes" id="UP001059836"/>
    </source>
</evidence>
<proteinExistence type="predicted"/>
<keyword evidence="2" id="KW-1185">Reference proteome</keyword>